<dbReference type="SMART" id="SM00387">
    <property type="entry name" value="HATPase_c"/>
    <property type="match status" value="1"/>
</dbReference>
<protein>
    <recommendedName>
        <fullName evidence="11">Sensory/regulatory protein RpfC</fullName>
        <ecNumber evidence="2">2.7.13.3</ecNumber>
    </recommendedName>
    <alternativeName>
        <fullName evidence="12">Virulence sensor protein BvgS</fullName>
    </alternativeName>
</protein>
<comment type="function">
    <text evidence="9">Member of the two-component regulatory system BvgS/BvgA. Phosphorylates BvgA via a four-step phosphorelay in response to environmental signals.</text>
</comment>
<accession>A0A495W8X1</accession>
<dbReference type="Gene3D" id="1.10.287.130">
    <property type="match status" value="1"/>
</dbReference>
<dbReference type="FunFam" id="3.30.565.10:FF:000010">
    <property type="entry name" value="Sensor histidine kinase RcsC"/>
    <property type="match status" value="1"/>
</dbReference>
<dbReference type="CDD" id="cd17546">
    <property type="entry name" value="REC_hyHK_CKI1_RcsC-like"/>
    <property type="match status" value="1"/>
</dbReference>
<evidence type="ECO:0000256" key="3">
    <source>
        <dbReference type="ARBA" id="ARBA00022553"/>
    </source>
</evidence>
<dbReference type="Pfam" id="PF14827">
    <property type="entry name" value="dCache_3"/>
    <property type="match status" value="1"/>
</dbReference>
<dbReference type="Gene3D" id="3.30.450.20">
    <property type="entry name" value="PAS domain"/>
    <property type="match status" value="1"/>
</dbReference>
<comment type="subunit">
    <text evidence="10">At low DSF concentrations, interacts with RpfF.</text>
</comment>
<evidence type="ECO:0000259" key="17">
    <source>
        <dbReference type="PROSITE" id="PS50112"/>
    </source>
</evidence>
<keyword evidence="8" id="KW-0902">Two-component regulatory system</keyword>
<dbReference type="InterPro" id="IPR000014">
    <property type="entry name" value="PAS"/>
</dbReference>
<keyword evidence="14" id="KW-0812">Transmembrane</keyword>
<dbReference type="InterPro" id="IPR035965">
    <property type="entry name" value="PAS-like_dom_sf"/>
</dbReference>
<dbReference type="PANTHER" id="PTHR45339">
    <property type="entry name" value="HYBRID SIGNAL TRANSDUCTION HISTIDINE KINASE J"/>
    <property type="match status" value="1"/>
</dbReference>
<dbReference type="SUPFAM" id="SSF55785">
    <property type="entry name" value="PYP-like sensor domain (PAS domain)"/>
    <property type="match status" value="1"/>
</dbReference>
<keyword evidence="14" id="KW-1133">Transmembrane helix</keyword>
<dbReference type="InterPro" id="IPR000700">
    <property type="entry name" value="PAS-assoc_C"/>
</dbReference>
<keyword evidence="6" id="KW-0418">Kinase</keyword>
<dbReference type="EC" id="2.7.13.3" evidence="2"/>
<evidence type="ECO:0000313" key="20">
    <source>
        <dbReference type="Proteomes" id="UP000270626"/>
    </source>
</evidence>
<dbReference type="PROSITE" id="PS50109">
    <property type="entry name" value="HIS_KIN"/>
    <property type="match status" value="1"/>
</dbReference>
<evidence type="ECO:0000313" key="19">
    <source>
        <dbReference type="EMBL" id="RKT58211.1"/>
    </source>
</evidence>
<evidence type="ECO:0000259" key="15">
    <source>
        <dbReference type="PROSITE" id="PS50109"/>
    </source>
</evidence>
<dbReference type="InterPro" id="IPR004358">
    <property type="entry name" value="Sig_transdc_His_kin-like_C"/>
</dbReference>
<dbReference type="InterPro" id="IPR003661">
    <property type="entry name" value="HisK_dim/P_dom"/>
</dbReference>
<reference evidence="19 20" key="1">
    <citation type="submission" date="2018-10" db="EMBL/GenBank/DDBJ databases">
        <title>Genomic Encyclopedia of Type Strains, Phase IV (KMG-IV): sequencing the most valuable type-strain genomes for metagenomic binning, comparative biology and taxonomic classification.</title>
        <authorList>
            <person name="Goeker M."/>
        </authorList>
    </citation>
    <scope>NUCLEOTIDE SEQUENCE [LARGE SCALE GENOMIC DNA]</scope>
    <source>
        <strain evidence="19 20">DSM 23841</strain>
    </source>
</reference>
<evidence type="ECO:0000256" key="12">
    <source>
        <dbReference type="ARBA" id="ARBA00070152"/>
    </source>
</evidence>
<dbReference type="PROSITE" id="PS50113">
    <property type="entry name" value="PAC"/>
    <property type="match status" value="1"/>
</dbReference>
<evidence type="ECO:0000256" key="7">
    <source>
        <dbReference type="ARBA" id="ARBA00022840"/>
    </source>
</evidence>
<evidence type="ECO:0000259" key="16">
    <source>
        <dbReference type="PROSITE" id="PS50110"/>
    </source>
</evidence>
<comment type="catalytic activity">
    <reaction evidence="1">
        <text>ATP + protein L-histidine = ADP + protein N-phospho-L-histidine.</text>
        <dbReference type="EC" id="2.7.13.3"/>
    </reaction>
</comment>
<dbReference type="CDD" id="cd16922">
    <property type="entry name" value="HATPase_EvgS-ArcB-TorS-like"/>
    <property type="match status" value="1"/>
</dbReference>
<dbReference type="Pfam" id="PF00512">
    <property type="entry name" value="HisKA"/>
    <property type="match status" value="1"/>
</dbReference>
<dbReference type="Pfam" id="PF13426">
    <property type="entry name" value="PAS_9"/>
    <property type="match status" value="1"/>
</dbReference>
<keyword evidence="14" id="KW-0472">Membrane</keyword>
<feature type="domain" description="PAC" evidence="18">
    <location>
        <begin position="436"/>
        <end position="487"/>
    </location>
</feature>
<dbReference type="Pfam" id="PF00072">
    <property type="entry name" value="Response_reg"/>
    <property type="match status" value="1"/>
</dbReference>
<evidence type="ECO:0000256" key="10">
    <source>
        <dbReference type="ARBA" id="ARBA00064003"/>
    </source>
</evidence>
<gene>
    <name evidence="19" type="ORF">DFR40_2155</name>
</gene>
<dbReference type="Gene3D" id="3.30.565.10">
    <property type="entry name" value="Histidine kinase-like ATPase, C-terminal domain"/>
    <property type="match status" value="1"/>
</dbReference>
<dbReference type="CDD" id="cd00130">
    <property type="entry name" value="PAS"/>
    <property type="match status" value="1"/>
</dbReference>
<proteinExistence type="predicted"/>
<dbReference type="InterPro" id="IPR011006">
    <property type="entry name" value="CheY-like_superfamily"/>
</dbReference>
<feature type="transmembrane region" description="Helical" evidence="14">
    <location>
        <begin position="12"/>
        <end position="32"/>
    </location>
</feature>
<keyword evidence="4" id="KW-0808">Transferase</keyword>
<keyword evidence="5" id="KW-0547">Nucleotide-binding</keyword>
<dbReference type="PROSITE" id="PS50112">
    <property type="entry name" value="PAS"/>
    <property type="match status" value="1"/>
</dbReference>
<dbReference type="AlphaFoldDB" id="A0A495W8X1"/>
<dbReference type="SMART" id="SM00388">
    <property type="entry name" value="HisKA"/>
    <property type="match status" value="1"/>
</dbReference>
<evidence type="ECO:0000256" key="5">
    <source>
        <dbReference type="ARBA" id="ARBA00022741"/>
    </source>
</evidence>
<dbReference type="SUPFAM" id="SSF55874">
    <property type="entry name" value="ATPase domain of HSP90 chaperone/DNA topoisomerase II/histidine kinase"/>
    <property type="match status" value="1"/>
</dbReference>
<dbReference type="InterPro" id="IPR029150">
    <property type="entry name" value="dCache_3"/>
</dbReference>
<dbReference type="InterPro" id="IPR036097">
    <property type="entry name" value="HisK_dim/P_sf"/>
</dbReference>
<evidence type="ECO:0000256" key="14">
    <source>
        <dbReference type="SAM" id="Phobius"/>
    </source>
</evidence>
<evidence type="ECO:0000256" key="8">
    <source>
        <dbReference type="ARBA" id="ARBA00023012"/>
    </source>
</evidence>
<evidence type="ECO:0000256" key="4">
    <source>
        <dbReference type="ARBA" id="ARBA00022679"/>
    </source>
</evidence>
<dbReference type="FunFam" id="1.10.287.130:FF:000002">
    <property type="entry name" value="Two-component osmosensing histidine kinase"/>
    <property type="match status" value="1"/>
</dbReference>
<dbReference type="InterPro" id="IPR036890">
    <property type="entry name" value="HATPase_C_sf"/>
</dbReference>
<dbReference type="InterPro" id="IPR003594">
    <property type="entry name" value="HATPase_dom"/>
</dbReference>
<dbReference type="OrthoDB" id="9176708at2"/>
<dbReference type="GO" id="GO:0000155">
    <property type="term" value="F:phosphorelay sensor kinase activity"/>
    <property type="evidence" value="ECO:0007669"/>
    <property type="project" value="InterPro"/>
</dbReference>
<evidence type="ECO:0000259" key="18">
    <source>
        <dbReference type="PROSITE" id="PS50113"/>
    </source>
</evidence>
<organism evidence="19 20">
    <name type="scientific">Azonexus fungiphilus</name>
    <dbReference type="NCBI Taxonomy" id="146940"/>
    <lineage>
        <taxon>Bacteria</taxon>
        <taxon>Pseudomonadati</taxon>
        <taxon>Pseudomonadota</taxon>
        <taxon>Betaproteobacteria</taxon>
        <taxon>Rhodocyclales</taxon>
        <taxon>Azonexaceae</taxon>
        <taxon>Azonexus</taxon>
    </lineage>
</organism>
<keyword evidence="20" id="KW-1185">Reference proteome</keyword>
<sequence length="1018" mass="112073">MPDRRPPQIHRQARGWALAAFLVLPLIGTWLLHSSQQEKQALHEEQHTQELATIYQASLQTYAKATSILFSERIKQREILTLMDAASQASGEAQIPYRARLYQLLSPTYRNLRELGIRQLHFQTANGDSFLRFHEPQKYGDNLLAIRPSIRQVLETRQPVQGFEAGRVKSGFRFVYPLLDGDRLLGAVETSIGFLAIRDAMQQLEPSREFHFVLASERTLPVLFESERWLYGESKIHPGFLVEDPQVTLPDSPAPPSPRVAALDLELAGNATVRRALGEFRAFSLSVGSSDDPWVVSFLPIDDISGRPSAYIIAYTKAPFIGVLREEFWTQFGLMLATLGALFFLFLRLLASRERLVQEQRNLIAVTETMGDGLYVLDENGRVVLVNAAALELLGLERTALIGQVGHYLFHRHGADGCGPLAECPIFRAVSNGRHFFGEERFTRTDGSSFPVEVSSTPLYQGRRIAGSVTAFRDITRRKEDESRLRQAIASAEAANDAKSQFVANMSHEIRTPMNGILGLTALTLDTELDATQRQYLELVRQSAESLMIILNDILDFSKMEAGRMHLEATPFRLRELALGTARVLSARAAEKGLEVLIDIAPEVPDGLVGDPGRLRQVLLNLIGNAIKFTEQGEVILRIARAAAGDGQCRLRLSVIDSGIGIPHDKQAAIFDAFGQADASVTRRFGGTGLGLTISREIVRLMGGELSLDSVPGEGSNFHFELELPVDRDRPEPPPLPPSENDGLWLLAIRNDRLRKLLAAGLRRLGRQVQLCAGSGELRQRLQALAGHDEAGRYAVLVAEQEWLPASFAEMPLFRGGLRPGAVVLALTPMNATIPSATRNFASRELPKPLLAEELLAAEHEVRAIARRPDKRRAWHGSTPVAAVAAPATLHILLVEDNPINQRLACALLEKQGHCVSLAQHGQEALEMLADAAFDLVLMDIQMPVLDGLETTRQWRAREAAEGRRPLPIIAMTANAMAGDREVCLAAGMDGYVAKPVSVATLNAEIERLRPTTGSVGG</sequence>
<dbReference type="Pfam" id="PF02518">
    <property type="entry name" value="HATPase_c"/>
    <property type="match status" value="1"/>
</dbReference>
<feature type="domain" description="Response regulatory" evidence="16">
    <location>
        <begin position="891"/>
        <end position="1010"/>
    </location>
</feature>
<dbReference type="PANTHER" id="PTHR45339:SF1">
    <property type="entry name" value="HYBRID SIGNAL TRANSDUCTION HISTIDINE KINASE J"/>
    <property type="match status" value="1"/>
</dbReference>
<feature type="modified residue" description="4-aspartylphosphate" evidence="13">
    <location>
        <position position="940"/>
    </location>
</feature>
<dbReference type="Gene3D" id="3.40.50.2300">
    <property type="match status" value="1"/>
</dbReference>
<name>A0A495W8X1_9RHOO</name>
<dbReference type="PROSITE" id="PS50110">
    <property type="entry name" value="RESPONSE_REGULATORY"/>
    <property type="match status" value="1"/>
</dbReference>
<feature type="domain" description="PAS" evidence="17">
    <location>
        <begin position="359"/>
        <end position="404"/>
    </location>
</feature>
<feature type="domain" description="Histidine kinase" evidence="15">
    <location>
        <begin position="505"/>
        <end position="726"/>
    </location>
</feature>
<dbReference type="SUPFAM" id="SSF52172">
    <property type="entry name" value="CheY-like"/>
    <property type="match status" value="1"/>
</dbReference>
<dbReference type="Proteomes" id="UP000270626">
    <property type="component" value="Unassembled WGS sequence"/>
</dbReference>
<dbReference type="SMART" id="SM00448">
    <property type="entry name" value="REC"/>
    <property type="match status" value="1"/>
</dbReference>
<dbReference type="SMART" id="SM00091">
    <property type="entry name" value="PAS"/>
    <property type="match status" value="1"/>
</dbReference>
<evidence type="ECO:0000256" key="13">
    <source>
        <dbReference type="PROSITE-ProRule" id="PRU00169"/>
    </source>
</evidence>
<comment type="caution">
    <text evidence="19">The sequence shown here is derived from an EMBL/GenBank/DDBJ whole genome shotgun (WGS) entry which is preliminary data.</text>
</comment>
<dbReference type="NCBIfam" id="TIGR00229">
    <property type="entry name" value="sensory_box"/>
    <property type="match status" value="1"/>
</dbReference>
<dbReference type="InterPro" id="IPR001789">
    <property type="entry name" value="Sig_transdc_resp-reg_receiver"/>
</dbReference>
<evidence type="ECO:0000256" key="11">
    <source>
        <dbReference type="ARBA" id="ARBA00068150"/>
    </source>
</evidence>
<dbReference type="RefSeq" id="WP_121458469.1">
    <property type="nucleotide sequence ID" value="NZ_RBXP01000015.1"/>
</dbReference>
<evidence type="ECO:0000256" key="1">
    <source>
        <dbReference type="ARBA" id="ARBA00000085"/>
    </source>
</evidence>
<evidence type="ECO:0000256" key="6">
    <source>
        <dbReference type="ARBA" id="ARBA00022777"/>
    </source>
</evidence>
<dbReference type="EMBL" id="RBXP01000015">
    <property type="protein sequence ID" value="RKT58211.1"/>
    <property type="molecule type" value="Genomic_DNA"/>
</dbReference>
<dbReference type="SUPFAM" id="SSF47384">
    <property type="entry name" value="Homodimeric domain of signal transducing histidine kinase"/>
    <property type="match status" value="1"/>
</dbReference>
<evidence type="ECO:0000256" key="9">
    <source>
        <dbReference type="ARBA" id="ARBA00058004"/>
    </source>
</evidence>
<keyword evidence="3 13" id="KW-0597">Phosphoprotein</keyword>
<evidence type="ECO:0000256" key="2">
    <source>
        <dbReference type="ARBA" id="ARBA00012438"/>
    </source>
</evidence>
<dbReference type="CDD" id="cd00082">
    <property type="entry name" value="HisKA"/>
    <property type="match status" value="1"/>
</dbReference>
<dbReference type="GO" id="GO:0005524">
    <property type="term" value="F:ATP binding"/>
    <property type="evidence" value="ECO:0007669"/>
    <property type="project" value="UniProtKB-KW"/>
</dbReference>
<dbReference type="InterPro" id="IPR005467">
    <property type="entry name" value="His_kinase_dom"/>
</dbReference>
<dbReference type="PRINTS" id="PR00344">
    <property type="entry name" value="BCTRLSENSOR"/>
</dbReference>
<keyword evidence="7" id="KW-0067">ATP-binding</keyword>